<feature type="compositionally biased region" description="Basic and acidic residues" evidence="1">
    <location>
        <begin position="150"/>
        <end position="173"/>
    </location>
</feature>
<name>A0A913ZAQ3_PATMI</name>
<evidence type="ECO:0000256" key="2">
    <source>
        <dbReference type="SAM" id="Phobius"/>
    </source>
</evidence>
<keyword evidence="2" id="KW-0812">Transmembrane</keyword>
<feature type="compositionally biased region" description="Acidic residues" evidence="1">
    <location>
        <begin position="77"/>
        <end position="90"/>
    </location>
</feature>
<dbReference type="RefSeq" id="XP_038048842.1">
    <property type="nucleotide sequence ID" value="XM_038192914.1"/>
</dbReference>
<evidence type="ECO:0000313" key="3">
    <source>
        <dbReference type="EnsemblMetazoa" id="XP_038048842.1"/>
    </source>
</evidence>
<dbReference type="AlphaFoldDB" id="A0A913ZAQ3"/>
<protein>
    <recommendedName>
        <fullName evidence="5">Band 7 domain-containing protein</fullName>
    </recommendedName>
</protein>
<organism evidence="3 4">
    <name type="scientific">Patiria miniata</name>
    <name type="common">Bat star</name>
    <name type="synonym">Asterina miniata</name>
    <dbReference type="NCBI Taxonomy" id="46514"/>
    <lineage>
        <taxon>Eukaryota</taxon>
        <taxon>Metazoa</taxon>
        <taxon>Echinodermata</taxon>
        <taxon>Eleutherozoa</taxon>
        <taxon>Asterozoa</taxon>
        <taxon>Asteroidea</taxon>
        <taxon>Valvatacea</taxon>
        <taxon>Valvatida</taxon>
        <taxon>Asterinidae</taxon>
        <taxon>Patiria</taxon>
    </lineage>
</organism>
<feature type="region of interest" description="Disordered" evidence="1">
    <location>
        <begin position="1"/>
        <end position="173"/>
    </location>
</feature>
<evidence type="ECO:0000256" key="1">
    <source>
        <dbReference type="SAM" id="MobiDB-lite"/>
    </source>
</evidence>
<dbReference type="OMA" id="IKYKLAR"/>
<reference evidence="3" key="1">
    <citation type="submission" date="2022-11" db="UniProtKB">
        <authorList>
            <consortium name="EnsemblMetazoa"/>
        </authorList>
    </citation>
    <scope>IDENTIFICATION</scope>
</reference>
<keyword evidence="4" id="KW-1185">Reference proteome</keyword>
<feature type="compositionally biased region" description="Acidic residues" evidence="1">
    <location>
        <begin position="17"/>
        <end position="45"/>
    </location>
</feature>
<proteinExistence type="predicted"/>
<accession>A0A913ZAQ3</accession>
<keyword evidence="2" id="KW-1133">Transmembrane helix</keyword>
<feature type="compositionally biased region" description="Polar residues" evidence="1">
    <location>
        <begin position="48"/>
        <end position="67"/>
    </location>
</feature>
<dbReference type="GeneID" id="119722674"/>
<evidence type="ECO:0000313" key="4">
    <source>
        <dbReference type="Proteomes" id="UP000887568"/>
    </source>
</evidence>
<sequence>MDFRRRGVKYQLSRISEEDEEEEEVNEETALMDEQDGDAFQEEDAQGSGENMSQTQSDPVTNGTADDTPTPPHSDSETEPEGGPVDEPETGPDAATDGRGDDNTQADGGDNEDKVDKGVAVSLPPEYQDPPSYRETLRLSGIEVNYQTRSQDEDVVRDPDEDKVRDQDEDIVRDQDEDIVRDQEDSVEPHVVVNPFDEPRDGAQWEDIEMGEMTGSKDDSPQSAEAAAEITSSSDSIKRYVQPMEIESQTLEKSFWSDRFHVGFKDTNSRSLLIMVFSVLVVVFAVLIVVLLPLTFSYVEYFELGLKRQRSTGRVLASDGAYESGRHAIGPDYTFKIYPSWATNIQLDDISVTTTSGLSHSFSCSFQYFIREGELGLLEQRFDKSYPDVIEFVAQAALKNVAATISLSMYLEQRRRVEIMFHDALRAKLGGDCCPDQELCLRYDTCHLCSNSTTNCTQGYHVDVPYFQLLEIDLPDVILDRNLQVQLLNEQAEEETFLQLELLARKKTEKETQEILNSASEVTNNGTATASLIRSLGEAEARAIVEAANSQGLALMYDRMGVTTDEHKASLHWLRTLEQQEMLVMGVSFQEYLSLVRDSIVT</sequence>
<feature type="transmembrane region" description="Helical" evidence="2">
    <location>
        <begin position="272"/>
        <end position="299"/>
    </location>
</feature>
<dbReference type="EnsemblMetazoa" id="XM_038192914.1">
    <property type="protein sequence ID" value="XP_038048842.1"/>
    <property type="gene ID" value="LOC119722674"/>
</dbReference>
<keyword evidence="2" id="KW-0472">Membrane</keyword>
<dbReference type="OrthoDB" id="6144433at2759"/>
<evidence type="ECO:0008006" key="5">
    <source>
        <dbReference type="Google" id="ProtNLM"/>
    </source>
</evidence>
<dbReference type="Proteomes" id="UP000887568">
    <property type="component" value="Unplaced"/>
</dbReference>